<dbReference type="Proteomes" id="UP000094527">
    <property type="component" value="Unassembled WGS sequence"/>
</dbReference>
<dbReference type="InterPro" id="IPR015919">
    <property type="entry name" value="Cadherin-like_sf"/>
</dbReference>
<comment type="caution">
    <text evidence="5">The sequence shown here is derived from an EMBL/GenBank/DDBJ whole genome shotgun (WGS) entry which is preliminary data.</text>
</comment>
<evidence type="ECO:0000256" key="2">
    <source>
        <dbReference type="ARBA" id="ARBA00022737"/>
    </source>
</evidence>
<evidence type="ECO:0000256" key="1">
    <source>
        <dbReference type="ARBA" id="ARBA00004370"/>
    </source>
</evidence>
<keyword evidence="6" id="KW-1185">Reference proteome</keyword>
<protein>
    <submittedName>
        <fullName evidence="5">Protocadherin Fat 1</fullName>
    </submittedName>
</protein>
<comment type="subcellular location">
    <subcellularLocation>
        <location evidence="1">Membrane</location>
    </subcellularLocation>
</comment>
<keyword evidence="4" id="KW-0472">Membrane</keyword>
<keyword evidence="3" id="KW-0106">Calcium</keyword>
<dbReference type="InterPro" id="IPR039808">
    <property type="entry name" value="Cadherin"/>
</dbReference>
<gene>
    <name evidence="5" type="ORF">Ocin01_10175</name>
</gene>
<dbReference type="Gene3D" id="2.60.40.60">
    <property type="entry name" value="Cadherins"/>
    <property type="match status" value="1"/>
</dbReference>
<dbReference type="GO" id="GO:0098742">
    <property type="term" value="P:cell-cell adhesion via plasma-membrane adhesion molecules"/>
    <property type="evidence" value="ECO:0007669"/>
    <property type="project" value="TreeGrafter"/>
</dbReference>
<evidence type="ECO:0000313" key="6">
    <source>
        <dbReference type="Proteomes" id="UP000094527"/>
    </source>
</evidence>
<reference evidence="5 6" key="1">
    <citation type="journal article" date="2016" name="Genome Biol. Evol.">
        <title>Gene Family Evolution Reflects Adaptation to Soil Environmental Stressors in the Genome of the Collembolan Orchesella cincta.</title>
        <authorList>
            <person name="Faddeeva-Vakhrusheva A."/>
            <person name="Derks M.F."/>
            <person name="Anvar S.Y."/>
            <person name="Agamennone V."/>
            <person name="Suring W."/>
            <person name="Smit S."/>
            <person name="van Straalen N.M."/>
            <person name="Roelofs D."/>
        </authorList>
    </citation>
    <scope>NUCLEOTIDE SEQUENCE [LARGE SCALE GENOMIC DNA]</scope>
    <source>
        <tissue evidence="5">Mixed pool</tissue>
    </source>
</reference>
<evidence type="ECO:0000256" key="3">
    <source>
        <dbReference type="ARBA" id="ARBA00022837"/>
    </source>
</evidence>
<evidence type="ECO:0000256" key="4">
    <source>
        <dbReference type="ARBA" id="ARBA00023136"/>
    </source>
</evidence>
<dbReference type="PANTHER" id="PTHR24027">
    <property type="entry name" value="CADHERIN-23"/>
    <property type="match status" value="1"/>
</dbReference>
<dbReference type="STRING" id="48709.A0A1D2MTU8"/>
<dbReference type="GO" id="GO:0008013">
    <property type="term" value="F:beta-catenin binding"/>
    <property type="evidence" value="ECO:0007669"/>
    <property type="project" value="TreeGrafter"/>
</dbReference>
<accession>A0A1D2MTU8</accession>
<dbReference type="AlphaFoldDB" id="A0A1D2MTU8"/>
<dbReference type="OrthoDB" id="6252479at2759"/>
<name>A0A1D2MTU8_ORCCI</name>
<evidence type="ECO:0000313" key="5">
    <source>
        <dbReference type="EMBL" id="ODM96507.1"/>
    </source>
</evidence>
<dbReference type="GO" id="GO:0045296">
    <property type="term" value="F:cadherin binding"/>
    <property type="evidence" value="ECO:0007669"/>
    <property type="project" value="TreeGrafter"/>
</dbReference>
<keyword evidence="2" id="KW-0677">Repeat</keyword>
<dbReference type="GO" id="GO:0016477">
    <property type="term" value="P:cell migration"/>
    <property type="evidence" value="ECO:0007669"/>
    <property type="project" value="TreeGrafter"/>
</dbReference>
<dbReference type="GO" id="GO:0005509">
    <property type="term" value="F:calcium ion binding"/>
    <property type="evidence" value="ECO:0007669"/>
    <property type="project" value="InterPro"/>
</dbReference>
<sequence>MIVYKVWNITMKEDKAFKSHSWKTRTLFIHLYNMCGLCVLMVHKRIEITHSSLSEMTRDVLMLDVNDESVVFERPFYQARVSEAAPRGHFISKVSAYDPDIMDSLRFAIVGQSHHQTAFEIDEKSVEALLFCFDSWRPFLFSLQHGEGKLAWVCFKAHNYSTILGKALAESGISDINVFANAFAHEPCLVSKAVNIRQYY</sequence>
<organism evidence="5 6">
    <name type="scientific">Orchesella cincta</name>
    <name type="common">Springtail</name>
    <name type="synonym">Podura cincta</name>
    <dbReference type="NCBI Taxonomy" id="48709"/>
    <lineage>
        <taxon>Eukaryota</taxon>
        <taxon>Metazoa</taxon>
        <taxon>Ecdysozoa</taxon>
        <taxon>Arthropoda</taxon>
        <taxon>Hexapoda</taxon>
        <taxon>Collembola</taxon>
        <taxon>Entomobryomorpha</taxon>
        <taxon>Entomobryoidea</taxon>
        <taxon>Orchesellidae</taxon>
        <taxon>Orchesellinae</taxon>
        <taxon>Orchesella</taxon>
    </lineage>
</organism>
<dbReference type="CDD" id="cd11304">
    <property type="entry name" value="Cadherin_repeat"/>
    <property type="match status" value="1"/>
</dbReference>
<dbReference type="EMBL" id="LJIJ01000534">
    <property type="protein sequence ID" value="ODM96507.1"/>
    <property type="molecule type" value="Genomic_DNA"/>
</dbReference>
<dbReference type="PANTHER" id="PTHR24027:SF442">
    <property type="entry name" value="PROTOCADHERIN-15 ISOFORM X1"/>
    <property type="match status" value="1"/>
</dbReference>
<dbReference type="GO" id="GO:0016342">
    <property type="term" value="C:catenin complex"/>
    <property type="evidence" value="ECO:0007669"/>
    <property type="project" value="TreeGrafter"/>
</dbReference>
<dbReference type="SUPFAM" id="SSF49313">
    <property type="entry name" value="Cadherin-like"/>
    <property type="match status" value="1"/>
</dbReference>
<proteinExistence type="predicted"/>